<reference evidence="1 2" key="1">
    <citation type="journal article" date="2020" name="ISME J.">
        <title>Comparative genomics reveals insights into cyanobacterial evolution and habitat adaptation.</title>
        <authorList>
            <person name="Chen M.Y."/>
            <person name="Teng W.K."/>
            <person name="Zhao L."/>
            <person name="Hu C.X."/>
            <person name="Zhou Y.K."/>
            <person name="Han B.P."/>
            <person name="Song L.R."/>
            <person name="Shu W.S."/>
        </authorList>
    </citation>
    <scope>NUCLEOTIDE SEQUENCE [LARGE SCALE GENOMIC DNA]</scope>
    <source>
        <strain evidence="1 2">FACHB-1344</strain>
    </source>
</reference>
<keyword evidence="2" id="KW-1185">Reference proteome</keyword>
<organism evidence="1 2">
    <name type="scientific">Microcystis flos-aquae FACHB-1344</name>
    <dbReference type="NCBI Taxonomy" id="2692899"/>
    <lineage>
        <taxon>Bacteria</taxon>
        <taxon>Bacillati</taxon>
        <taxon>Cyanobacteriota</taxon>
        <taxon>Cyanophyceae</taxon>
        <taxon>Oscillatoriophycideae</taxon>
        <taxon>Chroococcales</taxon>
        <taxon>Microcystaceae</taxon>
        <taxon>Microcystis</taxon>
    </lineage>
</organism>
<evidence type="ECO:0008006" key="3">
    <source>
        <dbReference type="Google" id="ProtNLM"/>
    </source>
</evidence>
<gene>
    <name evidence="1" type="ORF">H6G48_16720</name>
</gene>
<accession>A0ABR8HWF8</accession>
<name>A0ABR8HWF8_9CHRO</name>
<evidence type="ECO:0000313" key="2">
    <source>
        <dbReference type="Proteomes" id="UP000636187"/>
    </source>
</evidence>
<sequence length="150" mass="17054">MITDVTGVTGLNIIRAIIAGERSPKKLAQLADRRIKSSPAQIEAALTGNYREEMVFILHQELSLYEFYQQQIAAIDAEIEQCLAKFPSVTEELPPPSVKKNHRRKTHPPFDLHGHLYRLSNSHFEINRALTPILALKNSTKKLFSRRGDH</sequence>
<comment type="caution">
    <text evidence="1">The sequence shown here is derived from an EMBL/GenBank/DDBJ whole genome shotgun (WGS) entry which is preliminary data.</text>
</comment>
<dbReference type="RefSeq" id="WP_190722570.1">
    <property type="nucleotide sequence ID" value="NZ_JACJSW010000175.1"/>
</dbReference>
<protein>
    <recommendedName>
        <fullName evidence="3">Mobile element protein</fullName>
    </recommendedName>
</protein>
<evidence type="ECO:0000313" key="1">
    <source>
        <dbReference type="EMBL" id="MBD2623226.1"/>
    </source>
</evidence>
<proteinExistence type="predicted"/>
<dbReference type="Proteomes" id="UP000636187">
    <property type="component" value="Unassembled WGS sequence"/>
</dbReference>
<dbReference type="EMBL" id="JACJSW010000175">
    <property type="protein sequence ID" value="MBD2623226.1"/>
    <property type="molecule type" value="Genomic_DNA"/>
</dbReference>